<evidence type="ECO:0000313" key="7">
    <source>
        <dbReference type="EMBL" id="QCD99435.1"/>
    </source>
</evidence>
<dbReference type="Gene3D" id="3.10.20.30">
    <property type="match status" value="1"/>
</dbReference>
<dbReference type="InterPro" id="IPR036010">
    <property type="entry name" value="2Fe-2S_ferredoxin-like_sf"/>
</dbReference>
<dbReference type="GO" id="GO:0009055">
    <property type="term" value="F:electron transfer activity"/>
    <property type="evidence" value="ECO:0007669"/>
    <property type="project" value="TreeGrafter"/>
</dbReference>
<dbReference type="Proteomes" id="UP000501690">
    <property type="component" value="Linkage Group LG7"/>
</dbReference>
<evidence type="ECO:0000256" key="2">
    <source>
        <dbReference type="ARBA" id="ARBA00022723"/>
    </source>
</evidence>
<comment type="cofactor">
    <cofactor evidence="5">
        <name>[2Fe-2S] cluster</name>
        <dbReference type="ChEBI" id="CHEBI:190135"/>
    </cofactor>
</comment>
<evidence type="ECO:0000256" key="4">
    <source>
        <dbReference type="ARBA" id="ARBA00023014"/>
    </source>
</evidence>
<protein>
    <submittedName>
        <fullName evidence="7">Ferredoxin</fullName>
    </submittedName>
</protein>
<dbReference type="GO" id="GO:0005739">
    <property type="term" value="C:mitochondrion"/>
    <property type="evidence" value="ECO:0007669"/>
    <property type="project" value="TreeGrafter"/>
</dbReference>
<sequence>MASMNFFTTISLAADGRNSTTYFPRRRTYSVALAATSPESPPEIELEFIGPKAESDGKYPVEKAKAISGEKLLRNIMTDNKIELYATYSLREPSITENRMASMNFFTTISLAADGRNSTTYFPRRRTYSVALAATSPESPPEIELEFIGPKAESDGKYPVEKAKAISGEKLLRNIMTDNKIELYATYGKLMNCGGGGSCGTCIVEIIEGKDLLNERTNTELRYLKKAWLYDGKLFLILSFCHFEQKPESWRLACQTIVGNKENSGKDSSVEEVIDHTKQDFHVFLLDLTGLEAANLGLQPSIPLLGFVHCHVELREIATPCTGKLEFSSLERFSGWFDVCWVLHELYVCDECVNDLGLLLGYGYVTVAGKAVARSVNLAQARVTRPGETCRSNQGFANPRPGGGLWRAKTRLSEPARKSQHLSRSRLSKGLSPKREYPSCLSEGSWLERDMLQAWYDLCWFVSVLNSLESLGETFRVVLQWSGRNSMALVSGCPWWCPICITSVTLVTHSSGTVSYTHLDVYKRQAPINQIDDHRKKHNHIQYNHTTNRPDTYNLVGFSGCFHLWWIPLLIPELCGTSVTMNQFFLTSRLALNEFQASYYSHHRSQAALGLLLLSPQESGRSRLPSIKLMIIARRTVSYTHLDVYKRQDSSSGMSRGIHHRCKHPLNPTRLYVSG</sequence>
<evidence type="ECO:0000256" key="1">
    <source>
        <dbReference type="ARBA" id="ARBA00022714"/>
    </source>
</evidence>
<dbReference type="EMBL" id="CP039351">
    <property type="protein sequence ID" value="QCD99435.1"/>
    <property type="molecule type" value="Genomic_DNA"/>
</dbReference>
<evidence type="ECO:0000256" key="5">
    <source>
        <dbReference type="ARBA" id="ARBA00034078"/>
    </source>
</evidence>
<keyword evidence="8" id="KW-1185">Reference proteome</keyword>
<dbReference type="PANTHER" id="PTHR23426">
    <property type="entry name" value="FERREDOXIN/ADRENODOXIN"/>
    <property type="match status" value="1"/>
</dbReference>
<evidence type="ECO:0000313" key="8">
    <source>
        <dbReference type="Proteomes" id="UP000501690"/>
    </source>
</evidence>
<proteinExistence type="predicted"/>
<organism evidence="7 8">
    <name type="scientific">Vigna unguiculata</name>
    <name type="common">Cowpea</name>
    <dbReference type="NCBI Taxonomy" id="3917"/>
    <lineage>
        <taxon>Eukaryota</taxon>
        <taxon>Viridiplantae</taxon>
        <taxon>Streptophyta</taxon>
        <taxon>Embryophyta</taxon>
        <taxon>Tracheophyta</taxon>
        <taxon>Spermatophyta</taxon>
        <taxon>Magnoliopsida</taxon>
        <taxon>eudicotyledons</taxon>
        <taxon>Gunneridae</taxon>
        <taxon>Pentapetalae</taxon>
        <taxon>rosids</taxon>
        <taxon>fabids</taxon>
        <taxon>Fabales</taxon>
        <taxon>Fabaceae</taxon>
        <taxon>Papilionoideae</taxon>
        <taxon>50 kb inversion clade</taxon>
        <taxon>NPAAA clade</taxon>
        <taxon>indigoferoid/millettioid clade</taxon>
        <taxon>Phaseoleae</taxon>
        <taxon>Vigna</taxon>
    </lineage>
</organism>
<keyword evidence="4" id="KW-0411">Iron-sulfur</keyword>
<dbReference type="GO" id="GO:0046872">
    <property type="term" value="F:metal ion binding"/>
    <property type="evidence" value="ECO:0007669"/>
    <property type="project" value="UniProtKB-KW"/>
</dbReference>
<gene>
    <name evidence="7" type="ORF">DEO72_LG7g716</name>
</gene>
<reference evidence="7 8" key="1">
    <citation type="submission" date="2019-04" db="EMBL/GenBank/DDBJ databases">
        <title>An improved genome assembly and genetic linkage map for asparagus bean, Vigna unguiculata ssp. sesquipedialis.</title>
        <authorList>
            <person name="Xia Q."/>
            <person name="Zhang R."/>
            <person name="Dong Y."/>
        </authorList>
    </citation>
    <scope>NUCLEOTIDE SEQUENCE [LARGE SCALE GENOMIC DNA]</scope>
    <source>
        <tissue evidence="7">Leaf</tissue>
    </source>
</reference>
<dbReference type="PANTHER" id="PTHR23426:SF65">
    <property type="entry name" value="FERREDOXIN-2, MITOCHONDRIAL"/>
    <property type="match status" value="1"/>
</dbReference>
<evidence type="ECO:0000256" key="6">
    <source>
        <dbReference type="SAM" id="MobiDB-lite"/>
    </source>
</evidence>
<dbReference type="InterPro" id="IPR001055">
    <property type="entry name" value="Adrenodoxin-like"/>
</dbReference>
<feature type="compositionally biased region" description="Basic residues" evidence="6">
    <location>
        <begin position="418"/>
        <end position="427"/>
    </location>
</feature>
<keyword evidence="2" id="KW-0479">Metal-binding</keyword>
<feature type="region of interest" description="Disordered" evidence="6">
    <location>
        <begin position="414"/>
        <end position="435"/>
    </location>
</feature>
<dbReference type="GO" id="GO:0051537">
    <property type="term" value="F:2 iron, 2 sulfur cluster binding"/>
    <property type="evidence" value="ECO:0007669"/>
    <property type="project" value="UniProtKB-KW"/>
</dbReference>
<keyword evidence="1" id="KW-0001">2Fe-2S</keyword>
<accession>A0A4D6MDK4</accession>
<dbReference type="InterPro" id="IPR012675">
    <property type="entry name" value="Beta-grasp_dom_sf"/>
</dbReference>
<dbReference type="AlphaFoldDB" id="A0A4D6MDK4"/>
<dbReference type="GO" id="GO:0140647">
    <property type="term" value="P:P450-containing electron transport chain"/>
    <property type="evidence" value="ECO:0007669"/>
    <property type="project" value="InterPro"/>
</dbReference>
<keyword evidence="3" id="KW-0408">Iron</keyword>
<name>A0A4D6MDK4_VIGUN</name>
<dbReference type="SUPFAM" id="SSF54292">
    <property type="entry name" value="2Fe-2S ferredoxin-like"/>
    <property type="match status" value="1"/>
</dbReference>
<evidence type="ECO:0000256" key="3">
    <source>
        <dbReference type="ARBA" id="ARBA00023004"/>
    </source>
</evidence>